<feature type="compositionally biased region" description="Basic and acidic residues" evidence="7">
    <location>
        <begin position="330"/>
        <end position="341"/>
    </location>
</feature>
<evidence type="ECO:0000256" key="2">
    <source>
        <dbReference type="ARBA" id="ARBA00006783"/>
    </source>
</evidence>
<dbReference type="AlphaFoldDB" id="A0AAN7ICE3"/>
<dbReference type="InterPro" id="IPR001005">
    <property type="entry name" value="SANT/Myb"/>
</dbReference>
<accession>A0AAN7ICE3</accession>
<dbReference type="InterPro" id="IPR017930">
    <property type="entry name" value="Myb_dom"/>
</dbReference>
<feature type="region of interest" description="Disordered" evidence="7">
    <location>
        <begin position="330"/>
        <end position="351"/>
    </location>
</feature>
<evidence type="ECO:0000256" key="6">
    <source>
        <dbReference type="ARBA" id="ARBA00023242"/>
    </source>
</evidence>
<dbReference type="Gene3D" id="1.10.10.60">
    <property type="entry name" value="Homeodomain-like"/>
    <property type="match status" value="1"/>
</dbReference>
<evidence type="ECO:0000256" key="7">
    <source>
        <dbReference type="SAM" id="MobiDB-lite"/>
    </source>
</evidence>
<keyword evidence="5" id="KW-0804">Transcription</keyword>
<feature type="region of interest" description="Disordered" evidence="7">
    <location>
        <begin position="408"/>
        <end position="456"/>
    </location>
</feature>
<dbReference type="InterPro" id="IPR025756">
    <property type="entry name" value="Myb_CC_LHEQLE"/>
</dbReference>
<proteinExistence type="inferred from homology"/>
<dbReference type="FunFam" id="1.10.10.60:FF:000002">
    <property type="entry name" value="Myb family transcription factor"/>
    <property type="match status" value="1"/>
</dbReference>
<keyword evidence="3" id="KW-0805">Transcription regulation</keyword>
<evidence type="ECO:0000313" key="9">
    <source>
        <dbReference type="EMBL" id="KAK4564829.1"/>
    </source>
</evidence>
<sequence>MNLPRNTSVSQGENLRGVLQTRLIGSSPVHSTSTMDSQGLYSLKCSSSPAVLPHCKQPKPPNSLTQIPSPKDKKLYAKHLSNESDSSCIQNPKSTYAPSSMFCTSLHFSSSTSPETSRYLGNQPFLPNPPNSDLYPPAVNSPKSSLLSGGGVNGRCGKETSFDLMKGFEYNIPGQCSDGIFWGENYASDNLTLSQQLEVQNFSEELNIAINDISDNPRLDEIYESPQISQIAITDLQNSKNDCPSVMHMNDLSNSKQEFPEAIAAHKARIRWTSELHEHFLDAVDKLGGPENATPKSISKLMNVEGLNIYHIKSHLQKYRLAKNVPELKHDGETSSFEQKKSASTNNDNEECISITRNMSITEALRMQIEVQKQLHEQLKVQKSLQVLIEKHGAYLKKLLEEQEKVGAPLIPASASPPRQAESKTDSSSSSLSKHKPCDSDSIESEQLSGQKRPRQ</sequence>
<evidence type="ECO:0000256" key="3">
    <source>
        <dbReference type="ARBA" id="ARBA00023015"/>
    </source>
</evidence>
<dbReference type="PROSITE" id="PS51294">
    <property type="entry name" value="HTH_MYB"/>
    <property type="match status" value="1"/>
</dbReference>
<dbReference type="Proteomes" id="UP001324115">
    <property type="component" value="Unassembled WGS sequence"/>
</dbReference>
<dbReference type="GO" id="GO:0005634">
    <property type="term" value="C:nucleus"/>
    <property type="evidence" value="ECO:0007669"/>
    <property type="project" value="UniProtKB-SubCell"/>
</dbReference>
<comment type="subcellular location">
    <subcellularLocation>
        <location evidence="1">Nucleus</location>
    </subcellularLocation>
</comment>
<feature type="domain" description="HTH myb-type" evidence="8">
    <location>
        <begin position="264"/>
        <end position="324"/>
    </location>
</feature>
<comment type="caution">
    <text evidence="9">The sequence shown here is derived from an EMBL/GenBank/DDBJ whole genome shotgun (WGS) entry which is preliminary data.</text>
</comment>
<evidence type="ECO:0000313" key="10">
    <source>
        <dbReference type="Proteomes" id="UP001324115"/>
    </source>
</evidence>
<dbReference type="InterPro" id="IPR006447">
    <property type="entry name" value="Myb_dom_plants"/>
</dbReference>
<evidence type="ECO:0000256" key="4">
    <source>
        <dbReference type="ARBA" id="ARBA00023054"/>
    </source>
</evidence>
<dbReference type="GO" id="GO:0003677">
    <property type="term" value="F:DNA binding"/>
    <property type="evidence" value="ECO:0007669"/>
    <property type="project" value="InterPro"/>
</dbReference>
<dbReference type="InterPro" id="IPR009057">
    <property type="entry name" value="Homeodomain-like_sf"/>
</dbReference>
<dbReference type="GO" id="GO:0003700">
    <property type="term" value="F:DNA-binding transcription factor activity"/>
    <property type="evidence" value="ECO:0007669"/>
    <property type="project" value="InterPro"/>
</dbReference>
<evidence type="ECO:0000259" key="8">
    <source>
        <dbReference type="PROSITE" id="PS51294"/>
    </source>
</evidence>
<dbReference type="SUPFAM" id="SSF46689">
    <property type="entry name" value="Homeodomain-like"/>
    <property type="match status" value="1"/>
</dbReference>
<keyword evidence="10" id="KW-1185">Reference proteome</keyword>
<dbReference type="PANTHER" id="PTHR31499:SF79">
    <property type="entry name" value="HTH MYB-TYPE DOMAIN-CONTAINING PROTEIN"/>
    <property type="match status" value="1"/>
</dbReference>
<reference evidence="9 10" key="1">
    <citation type="journal article" date="2023" name="G3 (Bethesda)">
        <title>A haplotype-resolved chromosome-scale genome for Quercus rubra L. provides insights into the genetics of adaptive traits for red oak species.</title>
        <authorList>
            <person name="Kapoor B."/>
            <person name="Jenkins J."/>
            <person name="Schmutz J."/>
            <person name="Zhebentyayeva T."/>
            <person name="Kuelheim C."/>
            <person name="Coggeshall M."/>
            <person name="Heim C."/>
            <person name="Lasky J.R."/>
            <person name="Leites L."/>
            <person name="Islam-Faridi N."/>
            <person name="Romero-Severson J."/>
            <person name="DeLeo V.L."/>
            <person name="Lucas S.M."/>
            <person name="Lazic D."/>
            <person name="Gailing O."/>
            <person name="Carlson J."/>
            <person name="Staton M."/>
        </authorList>
    </citation>
    <scope>NUCLEOTIDE SEQUENCE [LARGE SCALE GENOMIC DNA]</scope>
    <source>
        <strain evidence="9">Pseudo-F2</strain>
    </source>
</reference>
<dbReference type="EMBL" id="JAXUIC010000011">
    <property type="protein sequence ID" value="KAK4564830.1"/>
    <property type="molecule type" value="Genomic_DNA"/>
</dbReference>
<gene>
    <name evidence="9" type="ORF">RGQ29_006769</name>
</gene>
<dbReference type="Pfam" id="PF00249">
    <property type="entry name" value="Myb_DNA-binding"/>
    <property type="match status" value="1"/>
</dbReference>
<keyword evidence="6" id="KW-0539">Nucleus</keyword>
<organism evidence="9 10">
    <name type="scientific">Quercus rubra</name>
    <name type="common">Northern red oak</name>
    <name type="synonym">Quercus borealis</name>
    <dbReference type="NCBI Taxonomy" id="3512"/>
    <lineage>
        <taxon>Eukaryota</taxon>
        <taxon>Viridiplantae</taxon>
        <taxon>Streptophyta</taxon>
        <taxon>Embryophyta</taxon>
        <taxon>Tracheophyta</taxon>
        <taxon>Spermatophyta</taxon>
        <taxon>Magnoliopsida</taxon>
        <taxon>eudicotyledons</taxon>
        <taxon>Gunneridae</taxon>
        <taxon>Pentapetalae</taxon>
        <taxon>rosids</taxon>
        <taxon>fabids</taxon>
        <taxon>Fagales</taxon>
        <taxon>Fagaceae</taxon>
        <taxon>Quercus</taxon>
    </lineage>
</organism>
<evidence type="ECO:0000256" key="1">
    <source>
        <dbReference type="ARBA" id="ARBA00004123"/>
    </source>
</evidence>
<dbReference type="NCBIfam" id="TIGR01557">
    <property type="entry name" value="myb_SHAQKYF"/>
    <property type="match status" value="1"/>
</dbReference>
<dbReference type="PANTHER" id="PTHR31499">
    <property type="entry name" value="MYB FAMILY TRANSCRIPTION FACTOR PHL11"/>
    <property type="match status" value="1"/>
</dbReference>
<dbReference type="EMBL" id="JAXUIC010000011">
    <property type="protein sequence ID" value="KAK4564829.1"/>
    <property type="molecule type" value="Genomic_DNA"/>
</dbReference>
<dbReference type="Pfam" id="PF14379">
    <property type="entry name" value="Myb_CC_LHEQLE"/>
    <property type="match status" value="1"/>
</dbReference>
<evidence type="ECO:0000256" key="5">
    <source>
        <dbReference type="ARBA" id="ARBA00023163"/>
    </source>
</evidence>
<protein>
    <recommendedName>
        <fullName evidence="8">HTH myb-type domain-containing protein</fullName>
    </recommendedName>
</protein>
<name>A0AAN7ICE3_QUERU</name>
<keyword evidence="4" id="KW-0175">Coiled coil</keyword>
<comment type="similarity">
    <text evidence="2">Belongs to the MYB-CC family.</text>
</comment>
<dbReference type="InterPro" id="IPR046955">
    <property type="entry name" value="PHR1-like"/>
</dbReference>